<dbReference type="AlphaFoldDB" id="A0A931B113"/>
<protein>
    <submittedName>
        <fullName evidence="2">Uncharacterized protein</fullName>
    </submittedName>
</protein>
<evidence type="ECO:0000256" key="1">
    <source>
        <dbReference type="SAM" id="MobiDB-lite"/>
    </source>
</evidence>
<evidence type="ECO:0000313" key="2">
    <source>
        <dbReference type="EMBL" id="MBF9066717.1"/>
    </source>
</evidence>
<organism evidence="2 3">
    <name type="scientific">Streptacidiphilus fuscans</name>
    <dbReference type="NCBI Taxonomy" id="2789292"/>
    <lineage>
        <taxon>Bacteria</taxon>
        <taxon>Bacillati</taxon>
        <taxon>Actinomycetota</taxon>
        <taxon>Actinomycetes</taxon>
        <taxon>Kitasatosporales</taxon>
        <taxon>Streptomycetaceae</taxon>
        <taxon>Streptacidiphilus</taxon>
    </lineage>
</organism>
<gene>
    <name evidence="2" type="ORF">I2501_01525</name>
</gene>
<keyword evidence="3" id="KW-1185">Reference proteome</keyword>
<reference evidence="2" key="1">
    <citation type="submission" date="2020-11" db="EMBL/GenBank/DDBJ databases">
        <title>Isolation and identification of active actinomycetes.</title>
        <authorList>
            <person name="Yu B."/>
        </authorList>
    </citation>
    <scope>NUCLEOTIDE SEQUENCE</scope>
    <source>
        <strain evidence="2">NEAU-YB345</strain>
    </source>
</reference>
<sequence>MIRWKGRRATAGGTKDEPKSPHPSVAWAKALIAAAEPGGERGWADPPATDEPFSTVTVDARPYAVMRLPSSEEGYRRWLAVEPTTGAWATICKVFDTPQLSAQGRHPHNSDRIVDPSLVPQDDPVRRWLAADPETVPAPLPVEIGTVDQLQRFCAAEILRTDDPTRSARPELRPLPSLAHESPAHAGLLQLPERELHPDLLPYLVLWWDRWDADVPLGRRVNRPQLSAQELRAFRDRRNRDRFLTDAEALGRRTLPDAPPPQSA</sequence>
<dbReference type="EMBL" id="JADPRT010000001">
    <property type="protein sequence ID" value="MBF9066717.1"/>
    <property type="molecule type" value="Genomic_DNA"/>
</dbReference>
<evidence type="ECO:0000313" key="3">
    <source>
        <dbReference type="Proteomes" id="UP000657385"/>
    </source>
</evidence>
<name>A0A931B113_9ACTN</name>
<proteinExistence type="predicted"/>
<accession>A0A931B113</accession>
<dbReference type="Proteomes" id="UP000657385">
    <property type="component" value="Unassembled WGS sequence"/>
</dbReference>
<feature type="region of interest" description="Disordered" evidence="1">
    <location>
        <begin position="1"/>
        <end position="23"/>
    </location>
</feature>
<dbReference type="RefSeq" id="WP_196191905.1">
    <property type="nucleotide sequence ID" value="NZ_JADPRT010000001.1"/>
</dbReference>
<comment type="caution">
    <text evidence="2">The sequence shown here is derived from an EMBL/GenBank/DDBJ whole genome shotgun (WGS) entry which is preliminary data.</text>
</comment>